<name>A0A0S4JFW5_BODSA</name>
<accession>A0A0S4JFW5</accession>
<dbReference type="Proteomes" id="UP000051952">
    <property type="component" value="Unassembled WGS sequence"/>
</dbReference>
<dbReference type="AlphaFoldDB" id="A0A0S4JFW5"/>
<evidence type="ECO:0000256" key="1">
    <source>
        <dbReference type="SAM" id="MobiDB-lite"/>
    </source>
</evidence>
<proteinExistence type="predicted"/>
<sequence>MSNSLPGATINVANIDPSAGPEEEKPVYKPEGWFHWSFRAMYNTLYFVATSVSYTAHGAVGHSKGDPKKYDAGYWSAPTVSNN</sequence>
<reference evidence="3" key="1">
    <citation type="submission" date="2015-09" db="EMBL/GenBank/DDBJ databases">
        <authorList>
            <consortium name="Pathogen Informatics"/>
        </authorList>
    </citation>
    <scope>NUCLEOTIDE SEQUENCE [LARGE SCALE GENOMIC DNA]</scope>
    <source>
        <strain evidence="3">Lake Konstanz</strain>
    </source>
</reference>
<protein>
    <submittedName>
        <fullName evidence="2">Uncharacterized protein</fullName>
    </submittedName>
</protein>
<dbReference type="EMBL" id="CYKH01001815">
    <property type="protein sequence ID" value="CUG90350.1"/>
    <property type="molecule type" value="Genomic_DNA"/>
</dbReference>
<feature type="region of interest" description="Disordered" evidence="1">
    <location>
        <begin position="1"/>
        <end position="24"/>
    </location>
</feature>
<evidence type="ECO:0000313" key="2">
    <source>
        <dbReference type="EMBL" id="CUG90350.1"/>
    </source>
</evidence>
<evidence type="ECO:0000313" key="3">
    <source>
        <dbReference type="Proteomes" id="UP000051952"/>
    </source>
</evidence>
<dbReference type="VEuPathDB" id="TriTrypDB:BSAL_26270"/>
<organism evidence="2 3">
    <name type="scientific">Bodo saltans</name>
    <name type="common">Flagellated protozoan</name>
    <dbReference type="NCBI Taxonomy" id="75058"/>
    <lineage>
        <taxon>Eukaryota</taxon>
        <taxon>Discoba</taxon>
        <taxon>Euglenozoa</taxon>
        <taxon>Kinetoplastea</taxon>
        <taxon>Metakinetoplastina</taxon>
        <taxon>Eubodonida</taxon>
        <taxon>Bodonidae</taxon>
        <taxon>Bodo</taxon>
    </lineage>
</organism>
<keyword evidence="3" id="KW-1185">Reference proteome</keyword>
<gene>
    <name evidence="2" type="ORF">BSAL_26270</name>
</gene>